<sequence>MLNVVATPIGNLDDLSYRQAKTLTSSDMILVEDTRTAKNLIDRAKEVMRKYKSDTSQKIPKIESYYKDVEMQKLPLIMKWLERENAVSLISEAGMPLISDPGYILIKACIQKNITFTVIPGPSAVTTALIYAGFKSDQFMFLGFLPKKGRKLQKLIEKIAIIQQTLPETVFVGFESPLRIQETLKVIEEILPLHQIVIARELTKKFEEIHRGTAKELQSEVIKGEITLIIGPSTSTL</sequence>
<dbReference type="GO" id="GO:0008168">
    <property type="term" value="F:methyltransferase activity"/>
    <property type="evidence" value="ECO:0007669"/>
    <property type="project" value="UniProtKB-KW"/>
</dbReference>
<dbReference type="NCBIfam" id="TIGR00096">
    <property type="entry name" value="16S rRNA (cytidine(1402)-2'-O)-methyltransferase"/>
    <property type="match status" value="1"/>
</dbReference>
<dbReference type="GO" id="GO:0032259">
    <property type="term" value="P:methylation"/>
    <property type="evidence" value="ECO:0007669"/>
    <property type="project" value="UniProtKB-KW"/>
</dbReference>
<protein>
    <submittedName>
        <fullName evidence="7">16S rRNA (Cytidine(1402)-2'-O)-methyltransferase</fullName>
    </submittedName>
</protein>
<dbReference type="Gene3D" id="3.40.1010.10">
    <property type="entry name" value="Cobalt-precorrin-4 Transmethylase, Domain 1"/>
    <property type="match status" value="1"/>
</dbReference>
<dbReference type="InterPro" id="IPR008189">
    <property type="entry name" value="rRNA_ssu_MeTfrase_I"/>
</dbReference>
<evidence type="ECO:0000256" key="1">
    <source>
        <dbReference type="ARBA" id="ARBA00022490"/>
    </source>
</evidence>
<keyword evidence="5" id="KW-0949">S-adenosyl-L-methionine</keyword>
<comment type="caution">
    <text evidence="7">The sequence shown here is derived from an EMBL/GenBank/DDBJ whole genome shotgun (WGS) entry which is preliminary data.</text>
</comment>
<dbReference type="PANTHER" id="PTHR46111:SF1">
    <property type="entry name" value="RIBOSOMAL RNA SMALL SUBUNIT METHYLTRANSFERASE I"/>
    <property type="match status" value="1"/>
</dbReference>
<evidence type="ECO:0000256" key="3">
    <source>
        <dbReference type="ARBA" id="ARBA00022603"/>
    </source>
</evidence>
<accession>A0A2M7TV95</accession>
<reference evidence="8" key="1">
    <citation type="submission" date="2017-09" db="EMBL/GenBank/DDBJ databases">
        <title>Depth-based differentiation of microbial function through sediment-hosted aquifers and enrichment of novel symbionts in the deep terrestrial subsurface.</title>
        <authorList>
            <person name="Probst A.J."/>
            <person name="Ladd B."/>
            <person name="Jarett J.K."/>
            <person name="Geller-Mcgrath D.E."/>
            <person name="Sieber C.M.K."/>
            <person name="Emerson J.B."/>
            <person name="Anantharaman K."/>
            <person name="Thomas B.C."/>
            <person name="Malmstrom R."/>
            <person name="Stieglmeier M."/>
            <person name="Klingl A."/>
            <person name="Woyke T."/>
            <person name="Ryan C.M."/>
            <person name="Banfield J.F."/>
        </authorList>
    </citation>
    <scope>NUCLEOTIDE SEQUENCE [LARGE SCALE GENOMIC DNA]</scope>
</reference>
<evidence type="ECO:0000256" key="2">
    <source>
        <dbReference type="ARBA" id="ARBA00022552"/>
    </source>
</evidence>
<feature type="domain" description="Tetrapyrrole methylase" evidence="6">
    <location>
        <begin position="1"/>
        <end position="217"/>
    </location>
</feature>
<dbReference type="EMBL" id="PFOB01000077">
    <property type="protein sequence ID" value="PIZ61713.1"/>
    <property type="molecule type" value="Genomic_DNA"/>
</dbReference>
<dbReference type="InterPro" id="IPR000878">
    <property type="entry name" value="4pyrrol_Mease"/>
</dbReference>
<evidence type="ECO:0000256" key="4">
    <source>
        <dbReference type="ARBA" id="ARBA00022679"/>
    </source>
</evidence>
<keyword evidence="1" id="KW-0963">Cytoplasm</keyword>
<dbReference type="InterPro" id="IPR014776">
    <property type="entry name" value="4pyrrole_Mease_sub2"/>
</dbReference>
<dbReference type="Gene3D" id="3.30.950.10">
    <property type="entry name" value="Methyltransferase, Cobalt-precorrin-4 Transmethylase, Domain 2"/>
    <property type="match status" value="1"/>
</dbReference>
<dbReference type="AlphaFoldDB" id="A0A2M7TV95"/>
<dbReference type="InterPro" id="IPR035996">
    <property type="entry name" value="4pyrrol_Methylase_sf"/>
</dbReference>
<keyword evidence="2" id="KW-0698">rRNA processing</keyword>
<keyword evidence="4 7" id="KW-0808">Transferase</keyword>
<gene>
    <name evidence="7" type="primary">rsmI</name>
    <name evidence="7" type="ORF">COY16_06050</name>
</gene>
<name>A0A2M7TV95_9BACT</name>
<proteinExistence type="predicted"/>
<dbReference type="InterPro" id="IPR014777">
    <property type="entry name" value="4pyrrole_Mease_sub1"/>
</dbReference>
<evidence type="ECO:0000313" key="7">
    <source>
        <dbReference type="EMBL" id="PIZ61713.1"/>
    </source>
</evidence>
<evidence type="ECO:0000256" key="5">
    <source>
        <dbReference type="ARBA" id="ARBA00022691"/>
    </source>
</evidence>
<dbReference type="CDD" id="cd11648">
    <property type="entry name" value="RsmI"/>
    <property type="match status" value="1"/>
</dbReference>
<dbReference type="PANTHER" id="PTHR46111">
    <property type="entry name" value="RIBOSOMAL RNA SMALL SUBUNIT METHYLTRANSFERASE I"/>
    <property type="match status" value="1"/>
</dbReference>
<dbReference type="Proteomes" id="UP000228503">
    <property type="component" value="Unassembled WGS sequence"/>
</dbReference>
<dbReference type="GO" id="GO:0006364">
    <property type="term" value="P:rRNA processing"/>
    <property type="evidence" value="ECO:0007669"/>
    <property type="project" value="UniProtKB-KW"/>
</dbReference>
<organism evidence="7 8">
    <name type="scientific">Candidatus Roizmanbacteria bacterium CG_4_10_14_0_2_um_filter_39_13</name>
    <dbReference type="NCBI Taxonomy" id="1974825"/>
    <lineage>
        <taxon>Bacteria</taxon>
        <taxon>Candidatus Roizmaniibacteriota</taxon>
    </lineage>
</organism>
<dbReference type="PIRSF" id="PIRSF005917">
    <property type="entry name" value="MTase_YraL"/>
    <property type="match status" value="1"/>
</dbReference>
<keyword evidence="3 7" id="KW-0489">Methyltransferase</keyword>
<evidence type="ECO:0000259" key="6">
    <source>
        <dbReference type="Pfam" id="PF00590"/>
    </source>
</evidence>
<evidence type="ECO:0000313" key="8">
    <source>
        <dbReference type="Proteomes" id="UP000228503"/>
    </source>
</evidence>
<dbReference type="Pfam" id="PF00590">
    <property type="entry name" value="TP_methylase"/>
    <property type="match status" value="1"/>
</dbReference>
<dbReference type="SUPFAM" id="SSF53790">
    <property type="entry name" value="Tetrapyrrole methylase"/>
    <property type="match status" value="1"/>
</dbReference>